<dbReference type="RefSeq" id="WP_151575786.1">
    <property type="nucleotide sequence ID" value="NZ_WBOT01000009.1"/>
</dbReference>
<evidence type="ECO:0000256" key="6">
    <source>
        <dbReference type="HAMAP-Rule" id="MF_00600"/>
    </source>
</evidence>
<feature type="binding site" evidence="6">
    <location>
        <position position="492"/>
    </location>
    <ligand>
        <name>ATP</name>
        <dbReference type="ChEBI" id="CHEBI:30616"/>
    </ligand>
</feature>
<dbReference type="Gene3D" id="1.10.560.10">
    <property type="entry name" value="GroEL-like equatorial domain"/>
    <property type="match status" value="1"/>
</dbReference>
<gene>
    <name evidence="6 9" type="primary">groL</name>
    <name evidence="6" type="synonym">groEL</name>
    <name evidence="9" type="ORF">F7732_19785</name>
</gene>
<keyword evidence="6" id="KW-0963">Cytoplasm</keyword>
<dbReference type="SUPFAM" id="SSF54849">
    <property type="entry name" value="GroEL-intermediate domain like"/>
    <property type="match status" value="1"/>
</dbReference>
<feature type="binding site" evidence="6">
    <location>
        <begin position="86"/>
        <end position="90"/>
    </location>
    <ligand>
        <name>ATP</name>
        <dbReference type="ChEBI" id="CHEBI:30616"/>
    </ligand>
</feature>
<evidence type="ECO:0000256" key="8">
    <source>
        <dbReference type="RuleBase" id="RU000419"/>
    </source>
</evidence>
<dbReference type="InterPro" id="IPR018370">
    <property type="entry name" value="Chaperonin_Cpn60_CS"/>
</dbReference>
<evidence type="ECO:0000256" key="1">
    <source>
        <dbReference type="ARBA" id="ARBA00006607"/>
    </source>
</evidence>
<dbReference type="FunFam" id="3.50.7.10:FF:000001">
    <property type="entry name" value="60 kDa chaperonin"/>
    <property type="match status" value="1"/>
</dbReference>
<protein>
    <recommendedName>
        <fullName evidence="6">Chaperonin GroEL</fullName>
        <ecNumber evidence="6">5.6.1.7</ecNumber>
    </recommendedName>
    <alternativeName>
        <fullName evidence="6">60 kDa chaperonin</fullName>
    </alternativeName>
    <alternativeName>
        <fullName evidence="6">Chaperonin-60</fullName>
        <shortName evidence="6">Cpn60</shortName>
    </alternativeName>
</protein>
<dbReference type="EC" id="5.6.1.7" evidence="6"/>
<keyword evidence="10" id="KW-1185">Reference proteome</keyword>
<keyword evidence="5 6" id="KW-0413">Isomerase</keyword>
<keyword evidence="2 6" id="KW-0547">Nucleotide-binding</keyword>
<dbReference type="FunFam" id="1.10.560.10:FF:000001">
    <property type="entry name" value="60 kDa chaperonin"/>
    <property type="match status" value="1"/>
</dbReference>
<comment type="similarity">
    <text evidence="1 6 7">Belongs to the chaperonin (HSP60) family.</text>
</comment>
<dbReference type="NCBIfam" id="NF009488">
    <property type="entry name" value="PRK12850.1"/>
    <property type="match status" value="1"/>
</dbReference>
<dbReference type="InterPro" id="IPR027409">
    <property type="entry name" value="GroEL-like_apical_dom_sf"/>
</dbReference>
<dbReference type="InterPro" id="IPR001844">
    <property type="entry name" value="Cpn60/GroEL"/>
</dbReference>
<comment type="caution">
    <text evidence="9">The sequence shown here is derived from an EMBL/GenBank/DDBJ whole genome shotgun (WGS) entry which is preliminary data.</text>
</comment>
<dbReference type="Proteomes" id="UP000441354">
    <property type="component" value="Unassembled WGS sequence"/>
</dbReference>
<dbReference type="PANTHER" id="PTHR45633">
    <property type="entry name" value="60 KDA HEAT SHOCK PROTEIN, MITOCHONDRIAL"/>
    <property type="match status" value="1"/>
</dbReference>
<dbReference type="NCBIfam" id="NF000592">
    <property type="entry name" value="PRK00013.1"/>
    <property type="match status" value="1"/>
</dbReference>
<evidence type="ECO:0000313" key="9">
    <source>
        <dbReference type="EMBL" id="KAB2330027.1"/>
    </source>
</evidence>
<dbReference type="HAMAP" id="MF_00600">
    <property type="entry name" value="CH60"/>
    <property type="match status" value="1"/>
</dbReference>
<dbReference type="CDD" id="cd03344">
    <property type="entry name" value="GroEL"/>
    <property type="match status" value="1"/>
</dbReference>
<dbReference type="GO" id="GO:0042026">
    <property type="term" value="P:protein refolding"/>
    <property type="evidence" value="ECO:0007669"/>
    <property type="project" value="UniProtKB-UniRule"/>
</dbReference>
<dbReference type="GO" id="GO:0140662">
    <property type="term" value="F:ATP-dependent protein folding chaperone"/>
    <property type="evidence" value="ECO:0007669"/>
    <property type="project" value="InterPro"/>
</dbReference>
<evidence type="ECO:0000256" key="4">
    <source>
        <dbReference type="ARBA" id="ARBA00023186"/>
    </source>
</evidence>
<comment type="subcellular location">
    <subcellularLocation>
        <location evidence="6">Cytoplasm</location>
    </subcellularLocation>
</comment>
<evidence type="ECO:0000256" key="2">
    <source>
        <dbReference type="ARBA" id="ARBA00022741"/>
    </source>
</evidence>
<feature type="binding site" evidence="6">
    <location>
        <position position="413"/>
    </location>
    <ligand>
        <name>ATP</name>
        <dbReference type="ChEBI" id="CHEBI:30616"/>
    </ligand>
</feature>
<dbReference type="NCBIfam" id="TIGR02348">
    <property type="entry name" value="GroEL"/>
    <property type="match status" value="1"/>
</dbReference>
<dbReference type="Pfam" id="PF00118">
    <property type="entry name" value="Cpn60_TCP1"/>
    <property type="match status" value="1"/>
</dbReference>
<dbReference type="InterPro" id="IPR027413">
    <property type="entry name" value="GROEL-like_equatorial_sf"/>
</dbReference>
<dbReference type="InterPro" id="IPR027410">
    <property type="entry name" value="TCP-1-like_intermed_sf"/>
</dbReference>
<accession>A0A7V7RII7</accession>
<proteinExistence type="inferred from homology"/>
<feature type="binding site" evidence="6">
    <location>
        <begin position="29"/>
        <end position="32"/>
    </location>
    <ligand>
        <name>ATP</name>
        <dbReference type="ChEBI" id="CHEBI:30616"/>
    </ligand>
</feature>
<comment type="caution">
    <text evidence="6">Lacks conserved residue(s) required for the propagation of feature annotation.</text>
</comment>
<dbReference type="NCBIfam" id="NF009489">
    <property type="entry name" value="PRK12851.1"/>
    <property type="match status" value="1"/>
</dbReference>
<dbReference type="PRINTS" id="PR00298">
    <property type="entry name" value="CHAPERONIN60"/>
</dbReference>
<evidence type="ECO:0000256" key="7">
    <source>
        <dbReference type="RuleBase" id="RU000418"/>
    </source>
</evidence>
<comment type="function">
    <text evidence="6 8">Together with its co-chaperonin GroES, plays an essential role in assisting protein folding. The GroEL-GroES system forms a nano-cage that allows encapsulation of the non-native substrate proteins and provides a physical environment optimized to promote and accelerate protein folding.</text>
</comment>
<evidence type="ECO:0000256" key="5">
    <source>
        <dbReference type="ARBA" id="ARBA00023235"/>
    </source>
</evidence>
<dbReference type="SUPFAM" id="SSF48592">
    <property type="entry name" value="GroEL equatorial domain-like"/>
    <property type="match status" value="1"/>
</dbReference>
<evidence type="ECO:0000313" key="10">
    <source>
        <dbReference type="Proteomes" id="UP000441354"/>
    </source>
</evidence>
<sequence>MAKEIKFSEEARRSMLRGVDTLADAVKVTLGPKGRNVVLEKKFGSPLITNDGVTIAKEIELEDAFENMGAKLVAEVASKTNDVAGDGTTTATVLAQAMIREGLKNVTAGANPMGIRKGMEKAVLTAVEELKAISKPIEGKESIAQVAAISAADEEVGQLIAEAMERVGNDGVITIEESKGFTTELDVVEGMQFDRGYASAYMVTDTDKMEAVLENPYILITDKKISSIQEVLPVLEQVVQQGKPLLLVAEDVEGEALSTLVVNKLRGTFNAVAVKAPGFGDRRKAMLEDIAILTGGEVITEELGRDLKSAGIEALGRASKVVVTKENTTIVEGAGDSAQILGRVNQIRTQMEETTSEFDREKLQERLAKLAGGVAVVKVGAATETELKERKLRIEDALNSTRAAVEEGIVSGGGVALLNVYNKVAELQAEGDEATGINIVLRAMEEPVRTIAHNAGLEGSVIVDRLKREDVGTGFNAATGAWVNMIEAGIVDPTKVTRSALQNAASVAAMFLTTEAVVADKPEDNAGGGMPDMGGMGGMGGMM</sequence>
<comment type="subunit">
    <text evidence="6 8">Forms a cylinder of 14 subunits composed of two heptameric rings stacked back-to-back. Interacts with the co-chaperonin GroES.</text>
</comment>
<dbReference type="GO" id="GO:0051082">
    <property type="term" value="F:unfolded protein binding"/>
    <property type="evidence" value="ECO:0007669"/>
    <property type="project" value="UniProtKB-UniRule"/>
</dbReference>
<keyword evidence="3 6" id="KW-0067">ATP-binding</keyword>
<dbReference type="AlphaFoldDB" id="A0A7V7RII7"/>
<name>A0A7V7RII7_9BACI</name>
<dbReference type="GO" id="GO:0005524">
    <property type="term" value="F:ATP binding"/>
    <property type="evidence" value="ECO:0007669"/>
    <property type="project" value="UniProtKB-UniRule"/>
</dbReference>
<dbReference type="SUPFAM" id="SSF52029">
    <property type="entry name" value="GroEL apical domain-like"/>
    <property type="match status" value="1"/>
</dbReference>
<evidence type="ECO:0000256" key="3">
    <source>
        <dbReference type="ARBA" id="ARBA00022840"/>
    </source>
</evidence>
<dbReference type="NCBIfam" id="NF009487">
    <property type="entry name" value="PRK12849.1"/>
    <property type="match status" value="1"/>
</dbReference>
<dbReference type="GO" id="GO:0005737">
    <property type="term" value="C:cytoplasm"/>
    <property type="evidence" value="ECO:0007669"/>
    <property type="project" value="UniProtKB-SubCell"/>
</dbReference>
<reference evidence="9 10" key="1">
    <citation type="journal article" date="2014" name="Arch. Microbiol.">
        <title>Bacillus mesophilum sp. nov., strain IITR-54T, a novel 4-chlorobiphenyl dechlorinating bacterium.</title>
        <authorList>
            <person name="Manickam N."/>
            <person name="Singh N.K."/>
            <person name="Bajaj A."/>
            <person name="Kumar R.M."/>
            <person name="Kaur G."/>
            <person name="Kaur N."/>
            <person name="Bala M."/>
            <person name="Kumar A."/>
            <person name="Mayilraj S."/>
        </authorList>
    </citation>
    <scope>NUCLEOTIDE SEQUENCE [LARGE SCALE GENOMIC DNA]</scope>
    <source>
        <strain evidence="9 10">IITR-54</strain>
    </source>
</reference>
<dbReference type="GO" id="GO:0016853">
    <property type="term" value="F:isomerase activity"/>
    <property type="evidence" value="ECO:0007669"/>
    <property type="project" value="UniProtKB-KW"/>
</dbReference>
<keyword evidence="4 6" id="KW-0143">Chaperone</keyword>
<dbReference type="Gene3D" id="3.30.260.10">
    <property type="entry name" value="TCP-1-like chaperonin intermediate domain"/>
    <property type="match status" value="1"/>
</dbReference>
<feature type="binding site" evidence="6">
    <location>
        <begin position="476"/>
        <end position="478"/>
    </location>
    <ligand>
        <name>ATP</name>
        <dbReference type="ChEBI" id="CHEBI:30616"/>
    </ligand>
</feature>
<dbReference type="EMBL" id="WBOT01000009">
    <property type="protein sequence ID" value="KAB2330027.1"/>
    <property type="molecule type" value="Genomic_DNA"/>
</dbReference>
<dbReference type="Gene3D" id="3.50.7.10">
    <property type="entry name" value="GroEL"/>
    <property type="match status" value="1"/>
</dbReference>
<dbReference type="InterPro" id="IPR002423">
    <property type="entry name" value="Cpn60/GroEL/TCP-1"/>
</dbReference>
<organism evidence="9 10">
    <name type="scientific">Bacillus mesophilum</name>
    <dbReference type="NCBI Taxonomy" id="1071718"/>
    <lineage>
        <taxon>Bacteria</taxon>
        <taxon>Bacillati</taxon>
        <taxon>Bacillota</taxon>
        <taxon>Bacilli</taxon>
        <taxon>Bacillales</taxon>
        <taxon>Bacillaceae</taxon>
        <taxon>Bacillus</taxon>
    </lineage>
</organism>
<dbReference type="PROSITE" id="PS00296">
    <property type="entry name" value="CHAPERONINS_CPN60"/>
    <property type="match status" value="1"/>
</dbReference>
<dbReference type="OrthoDB" id="9766614at2"/>